<dbReference type="Proteomes" id="UP000192266">
    <property type="component" value="Unassembled WGS sequence"/>
</dbReference>
<reference evidence="1 2" key="1">
    <citation type="submission" date="2017-04" db="EMBL/GenBank/DDBJ databases">
        <authorList>
            <person name="Afonso C.L."/>
            <person name="Miller P.J."/>
            <person name="Scott M.A."/>
            <person name="Spackman E."/>
            <person name="Goraichik I."/>
            <person name="Dimitrov K.M."/>
            <person name="Suarez D.L."/>
            <person name="Swayne D.E."/>
        </authorList>
    </citation>
    <scope>NUCLEOTIDE SEQUENCE [LARGE SCALE GENOMIC DNA]</scope>
    <source>
        <strain evidence="1 2">DSM 11622</strain>
    </source>
</reference>
<name>A0A1W1UJP6_9BACT</name>
<evidence type="ECO:0000313" key="1">
    <source>
        <dbReference type="EMBL" id="SMB81272.1"/>
    </source>
</evidence>
<keyword evidence="2" id="KW-1185">Reference proteome</keyword>
<dbReference type="AlphaFoldDB" id="A0A1W1UJP6"/>
<organism evidence="1 2">
    <name type="scientific">Hymenobacter roseosalivarius DSM 11622</name>
    <dbReference type="NCBI Taxonomy" id="645990"/>
    <lineage>
        <taxon>Bacteria</taxon>
        <taxon>Pseudomonadati</taxon>
        <taxon>Bacteroidota</taxon>
        <taxon>Cytophagia</taxon>
        <taxon>Cytophagales</taxon>
        <taxon>Hymenobacteraceae</taxon>
        <taxon>Hymenobacter</taxon>
    </lineage>
</organism>
<sequence length="82" mass="9112">MAVRRAIQHSQESLQALATRHGINPKTVAIWRKRPTVQNARMGPTSASTVLTPEVKAIAMAFHRHTRLPLDDCLYALQATIP</sequence>
<proteinExistence type="predicted"/>
<dbReference type="STRING" id="645990.SAMN00120144_3360"/>
<gene>
    <name evidence="1" type="ORF">SAMN00120144_3360</name>
</gene>
<accession>A0A1W1UJP6</accession>
<evidence type="ECO:0000313" key="2">
    <source>
        <dbReference type="Proteomes" id="UP000192266"/>
    </source>
</evidence>
<protein>
    <submittedName>
        <fullName evidence="1">Integrase catalytic region</fullName>
    </submittedName>
</protein>
<dbReference type="EMBL" id="FWWW01000027">
    <property type="protein sequence ID" value="SMB81272.1"/>
    <property type="molecule type" value="Genomic_DNA"/>
</dbReference>